<evidence type="ECO:0000256" key="6">
    <source>
        <dbReference type="ARBA" id="ARBA00025643"/>
    </source>
</evidence>
<dbReference type="GO" id="GO:0042597">
    <property type="term" value="C:periplasmic space"/>
    <property type="evidence" value="ECO:0007669"/>
    <property type="project" value="UniProtKB-SubCell"/>
</dbReference>
<keyword evidence="10" id="KW-1185">Reference proteome</keyword>
<dbReference type="Gene3D" id="3.90.1210.10">
    <property type="entry name" value="Antifreeze-like/N-acetylneuraminic acid synthase C-terminal domain"/>
    <property type="match status" value="1"/>
</dbReference>
<keyword evidence="5 7" id="KW-0574">Periplasm</keyword>
<keyword evidence="4 7" id="KW-0732">Signal</keyword>
<evidence type="ECO:0000259" key="8">
    <source>
        <dbReference type="SMART" id="SM00858"/>
    </source>
</evidence>
<evidence type="ECO:0000256" key="7">
    <source>
        <dbReference type="RuleBase" id="RU362063"/>
    </source>
</evidence>
<feature type="signal peptide" evidence="7">
    <location>
        <begin position="1"/>
        <end position="31"/>
    </location>
</feature>
<dbReference type="RefSeq" id="WP_048673507.1">
    <property type="nucleotide sequence ID" value="NZ_CBTJ020000043.1"/>
</dbReference>
<dbReference type="CDD" id="cd11614">
    <property type="entry name" value="SAF_CpaB_FlgA_like"/>
    <property type="match status" value="1"/>
</dbReference>
<evidence type="ECO:0000313" key="10">
    <source>
        <dbReference type="Proteomes" id="UP000035760"/>
    </source>
</evidence>
<evidence type="ECO:0000256" key="3">
    <source>
        <dbReference type="ARBA" id="ARBA00014754"/>
    </source>
</evidence>
<comment type="caution">
    <text evidence="9">The sequence shown here is derived from an EMBL/GenBank/DDBJ whole genome shotgun (WGS) entry which is preliminary data.</text>
</comment>
<dbReference type="InterPro" id="IPR041231">
    <property type="entry name" value="FlgA_N"/>
</dbReference>
<keyword evidence="9" id="KW-0966">Cell projection</keyword>
<accession>W6M511</accession>
<evidence type="ECO:0000256" key="4">
    <source>
        <dbReference type="ARBA" id="ARBA00022729"/>
    </source>
</evidence>
<dbReference type="EMBL" id="CBTJ020000043">
    <property type="protein sequence ID" value="CDI02961.1"/>
    <property type="molecule type" value="Genomic_DNA"/>
</dbReference>
<dbReference type="PANTHER" id="PTHR36307:SF1">
    <property type="entry name" value="FLAGELLA BASAL BODY P-RING FORMATION PROTEIN FLGA"/>
    <property type="match status" value="1"/>
</dbReference>
<sequence length="244" mass="26535">MCRKPGHRVKAGHWLYRLLLVCCGIPALAWAAEEAIQPLEGIRQAAQQFLLAQPRAGKESPEIQLTDLDPRLRLPKCTVPLEVFLPSGAPTTGNLSVGVRCPGRPSWTVYQRASVRIFSDVLVASRFLASGTILGRADFRIERRDLTTLAGSYETVPDHLLGKRLRSAFVAGAVISPHAVKTVPLVRQGETVTLVVRQGGMEVSSSGTALSDAELGQRVRVRNEGSKRVVEGTVTAQRRVEVGR</sequence>
<feature type="domain" description="SAF" evidence="8">
    <location>
        <begin position="119"/>
        <end position="181"/>
    </location>
</feature>
<comment type="similarity">
    <text evidence="2 7">Belongs to the FlgA family.</text>
</comment>
<evidence type="ECO:0000256" key="1">
    <source>
        <dbReference type="ARBA" id="ARBA00004418"/>
    </source>
</evidence>
<dbReference type="AlphaFoldDB" id="W6M511"/>
<evidence type="ECO:0000256" key="5">
    <source>
        <dbReference type="ARBA" id="ARBA00022764"/>
    </source>
</evidence>
<proteinExistence type="inferred from homology"/>
<keyword evidence="9" id="KW-0969">Cilium</keyword>
<comment type="subcellular location">
    <subcellularLocation>
        <location evidence="1 7">Periplasm</location>
    </subcellularLocation>
</comment>
<keyword evidence="7" id="KW-1005">Bacterial flagellum biogenesis</keyword>
<gene>
    <name evidence="9" type="ORF">BN873_360055</name>
</gene>
<dbReference type="OrthoDB" id="1669037at2"/>
<dbReference type="Pfam" id="PF13144">
    <property type="entry name" value="ChapFlgA"/>
    <property type="match status" value="1"/>
</dbReference>
<dbReference type="SMART" id="SM00858">
    <property type="entry name" value="SAF"/>
    <property type="match status" value="1"/>
</dbReference>
<reference evidence="9" key="2">
    <citation type="submission" date="2014-03" db="EMBL/GenBank/DDBJ databases">
        <title>Candidatus Competibacter-lineage genomes retrieved from metagenomes reveal functional metabolic diversity.</title>
        <authorList>
            <person name="McIlroy S.J."/>
            <person name="Albertsen M."/>
            <person name="Andresen E.K."/>
            <person name="Saunders A.M."/>
            <person name="Kristiansen R."/>
            <person name="Stokholm-Bjerregaard M."/>
            <person name="Nielsen K.L."/>
            <person name="Nielsen P.H."/>
        </authorList>
    </citation>
    <scope>NUCLEOTIDE SEQUENCE</scope>
    <source>
        <strain evidence="9">Run_A_D11</strain>
    </source>
</reference>
<comment type="function">
    <text evidence="6 7">Involved in the assembly process of the P-ring formation. It may associate with FlgF on the rod constituting a structure essential for the P-ring assembly or may act as a modulator protein for the P-ring assembly.</text>
</comment>
<evidence type="ECO:0000313" key="9">
    <source>
        <dbReference type="EMBL" id="CDI02961.1"/>
    </source>
</evidence>
<dbReference type="STRING" id="1400863.BN873_360055"/>
<dbReference type="Proteomes" id="UP000035760">
    <property type="component" value="Unassembled WGS sequence"/>
</dbReference>
<reference evidence="9" key="1">
    <citation type="submission" date="2013-07" db="EMBL/GenBank/DDBJ databases">
        <authorList>
            <person name="McIlroy S."/>
        </authorList>
    </citation>
    <scope>NUCLEOTIDE SEQUENCE [LARGE SCALE GENOMIC DNA]</scope>
    <source>
        <strain evidence="9">Run_A_D11</strain>
    </source>
</reference>
<name>W6M511_9GAMM</name>
<keyword evidence="9" id="KW-0282">Flagellum</keyword>
<protein>
    <recommendedName>
        <fullName evidence="3 7">Flagella basal body P-ring formation protein FlgA</fullName>
    </recommendedName>
</protein>
<feature type="chain" id="PRO_5005151017" description="Flagella basal body P-ring formation protein FlgA" evidence="7">
    <location>
        <begin position="32"/>
        <end position="244"/>
    </location>
</feature>
<dbReference type="InterPro" id="IPR013974">
    <property type="entry name" value="SAF"/>
</dbReference>
<evidence type="ECO:0000256" key="2">
    <source>
        <dbReference type="ARBA" id="ARBA00010474"/>
    </source>
</evidence>
<dbReference type="Gene3D" id="2.30.30.760">
    <property type="match status" value="1"/>
</dbReference>
<organism evidence="9 10">
    <name type="scientific">Candidatus Competibacter denitrificans Run_A_D11</name>
    <dbReference type="NCBI Taxonomy" id="1400863"/>
    <lineage>
        <taxon>Bacteria</taxon>
        <taxon>Pseudomonadati</taxon>
        <taxon>Pseudomonadota</taxon>
        <taxon>Gammaproteobacteria</taxon>
        <taxon>Candidatus Competibacteraceae</taxon>
        <taxon>Candidatus Competibacter</taxon>
    </lineage>
</organism>
<dbReference type="NCBIfam" id="TIGR03170">
    <property type="entry name" value="flgA_cterm"/>
    <property type="match status" value="1"/>
</dbReference>
<dbReference type="InterPro" id="IPR039246">
    <property type="entry name" value="Flagellar_FlgA"/>
</dbReference>
<dbReference type="InterPro" id="IPR017585">
    <property type="entry name" value="SAF_FlgA"/>
</dbReference>
<dbReference type="Pfam" id="PF17656">
    <property type="entry name" value="ChapFlgA_N"/>
    <property type="match status" value="1"/>
</dbReference>
<dbReference type="GO" id="GO:0044780">
    <property type="term" value="P:bacterial-type flagellum assembly"/>
    <property type="evidence" value="ECO:0007669"/>
    <property type="project" value="InterPro"/>
</dbReference>
<dbReference type="PANTHER" id="PTHR36307">
    <property type="entry name" value="FLAGELLA BASAL BODY P-RING FORMATION PROTEIN FLGA"/>
    <property type="match status" value="1"/>
</dbReference>